<evidence type="ECO:0000256" key="1">
    <source>
        <dbReference type="SAM" id="Coils"/>
    </source>
</evidence>
<feature type="region of interest" description="Disordered" evidence="2">
    <location>
        <begin position="382"/>
        <end position="467"/>
    </location>
</feature>
<feature type="compositionally biased region" description="Polar residues" evidence="2">
    <location>
        <begin position="386"/>
        <end position="408"/>
    </location>
</feature>
<feature type="compositionally biased region" description="Polar residues" evidence="2">
    <location>
        <begin position="282"/>
        <end position="293"/>
    </location>
</feature>
<name>A0AAD5VL47_9AGAR</name>
<dbReference type="GO" id="GO:0005886">
    <property type="term" value="C:plasma membrane"/>
    <property type="evidence" value="ECO:0007669"/>
    <property type="project" value="TreeGrafter"/>
</dbReference>
<dbReference type="AlphaFoldDB" id="A0AAD5VL47"/>
<feature type="coiled-coil region" evidence="1">
    <location>
        <begin position="204"/>
        <end position="239"/>
    </location>
</feature>
<proteinExistence type="predicted"/>
<reference evidence="4" key="1">
    <citation type="submission" date="2022-07" db="EMBL/GenBank/DDBJ databases">
        <title>Genome Sequence of Leucocoprinus birnbaumii.</title>
        <authorList>
            <person name="Buettner E."/>
        </authorList>
    </citation>
    <scope>NUCLEOTIDE SEQUENCE</scope>
    <source>
        <strain evidence="4">VT141</strain>
    </source>
</reference>
<dbReference type="InterPro" id="IPR013809">
    <property type="entry name" value="ENTH"/>
</dbReference>
<feature type="region of interest" description="Disordered" evidence="2">
    <location>
        <begin position="148"/>
        <end position="202"/>
    </location>
</feature>
<dbReference type="SUPFAM" id="SSF48464">
    <property type="entry name" value="ENTH/VHS domain"/>
    <property type="match status" value="1"/>
</dbReference>
<accession>A0AAD5VL47</accession>
<sequence length="541" mass="60684">MQHFGKATLRIAKNYTKGYSDTQAKVRDATSNDPWGPSGTQMNEIAQLTYNQNDFIEIMEMLDKRLNDKGKNWRHVFKSLTVLDYCLHQGSENVVIYFRDNLYIIKTLKEFQYIDEDGKDQGANVRQKAKDITNLLIDESRLREERRARASMRDRMLRGTNGEGGAPDEFGGDENRTRRSGGQNGRGAGGSGGRPKRDEEGDLRKAIEESKKTLLAEQQAAEERELQEAIKLSEQEEEARKHAVEDSNASALFDDQQQLPTPTNHSNNPFPFLDPTPYATGLQPQQPQYTSVHQQFTSVQPQFTSFNPYQQQMEQEAAQAEYLRQQQAFQQQQQLAQQQQLQQQQQEEWMRQQQLLQMQQQQQLHAQQQQQNNLFAQAQLVPQPTGYGSNNPFAPVSTSPQPSTNSLNKPPPSFNLGGTYETHSPSNLSSLTSNPSPSLSPQPPGGFGLNNNNNAFGGGGGDGGQRLNVKTRQELSANEAHLASLFANRDDGQDTFGNIGALRYGQTDAGRHVLAQKTGHNPFAKQGQQQGQSDERPFFDI</sequence>
<feature type="compositionally biased region" description="Polar residues" evidence="2">
    <location>
        <begin position="256"/>
        <end position="269"/>
    </location>
</feature>
<dbReference type="Proteomes" id="UP001213000">
    <property type="component" value="Unassembled WGS sequence"/>
</dbReference>
<dbReference type="PANTHER" id="PTHR12276">
    <property type="entry name" value="EPSIN/ENT-RELATED"/>
    <property type="match status" value="1"/>
</dbReference>
<dbReference type="GO" id="GO:0030125">
    <property type="term" value="C:clathrin vesicle coat"/>
    <property type="evidence" value="ECO:0007669"/>
    <property type="project" value="TreeGrafter"/>
</dbReference>
<protein>
    <recommendedName>
        <fullName evidence="3">ENTH domain-containing protein</fullName>
    </recommendedName>
</protein>
<evidence type="ECO:0000313" key="4">
    <source>
        <dbReference type="EMBL" id="KAJ3560303.1"/>
    </source>
</evidence>
<feature type="region of interest" description="Disordered" evidence="2">
    <location>
        <begin position="518"/>
        <end position="541"/>
    </location>
</feature>
<feature type="compositionally biased region" description="Basic and acidic residues" evidence="2">
    <location>
        <begin position="148"/>
        <end position="157"/>
    </location>
</feature>
<dbReference type="PANTHER" id="PTHR12276:SF110">
    <property type="entry name" value="EPSIN-1-RELATED"/>
    <property type="match status" value="1"/>
</dbReference>
<comment type="caution">
    <text evidence="4">The sequence shown here is derived from an EMBL/GenBank/DDBJ whole genome shotgun (WGS) entry which is preliminary data.</text>
</comment>
<gene>
    <name evidence="4" type="ORF">NP233_g10926</name>
</gene>
<dbReference type="EMBL" id="JANIEX010001198">
    <property type="protein sequence ID" value="KAJ3560303.1"/>
    <property type="molecule type" value="Genomic_DNA"/>
</dbReference>
<evidence type="ECO:0000259" key="3">
    <source>
        <dbReference type="PROSITE" id="PS50942"/>
    </source>
</evidence>
<dbReference type="GO" id="GO:0030276">
    <property type="term" value="F:clathrin binding"/>
    <property type="evidence" value="ECO:0007669"/>
    <property type="project" value="TreeGrafter"/>
</dbReference>
<evidence type="ECO:0000256" key="2">
    <source>
        <dbReference type="SAM" id="MobiDB-lite"/>
    </source>
</evidence>
<keyword evidence="1" id="KW-0175">Coiled coil</keyword>
<feature type="compositionally biased region" description="Gly residues" evidence="2">
    <location>
        <begin position="182"/>
        <end position="193"/>
    </location>
</feature>
<feature type="domain" description="ENTH" evidence="3">
    <location>
        <begin position="14"/>
        <end position="146"/>
    </location>
</feature>
<feature type="compositionally biased region" description="Low complexity" evidence="2">
    <location>
        <begin position="424"/>
        <end position="437"/>
    </location>
</feature>
<dbReference type="Gene3D" id="1.25.40.90">
    <property type="match status" value="1"/>
</dbReference>
<dbReference type="GO" id="GO:0007015">
    <property type="term" value="P:actin filament organization"/>
    <property type="evidence" value="ECO:0007669"/>
    <property type="project" value="TreeGrafter"/>
</dbReference>
<dbReference type="SMART" id="SM00273">
    <property type="entry name" value="ENTH"/>
    <property type="match status" value="1"/>
</dbReference>
<dbReference type="FunFam" id="1.25.40.90:FF:000006">
    <property type="entry name" value="Clathrin interactor 1"/>
    <property type="match status" value="1"/>
</dbReference>
<dbReference type="CDD" id="cd16991">
    <property type="entry name" value="ENTH_Ent1_Ent2"/>
    <property type="match status" value="1"/>
</dbReference>
<feature type="region of interest" description="Disordered" evidence="2">
    <location>
        <begin position="256"/>
        <end position="293"/>
    </location>
</feature>
<dbReference type="InterPro" id="IPR008942">
    <property type="entry name" value="ENTH_VHS"/>
</dbReference>
<organism evidence="4 5">
    <name type="scientific">Leucocoprinus birnbaumii</name>
    <dbReference type="NCBI Taxonomy" id="56174"/>
    <lineage>
        <taxon>Eukaryota</taxon>
        <taxon>Fungi</taxon>
        <taxon>Dikarya</taxon>
        <taxon>Basidiomycota</taxon>
        <taxon>Agaricomycotina</taxon>
        <taxon>Agaricomycetes</taxon>
        <taxon>Agaricomycetidae</taxon>
        <taxon>Agaricales</taxon>
        <taxon>Agaricineae</taxon>
        <taxon>Agaricaceae</taxon>
        <taxon>Leucocoprinus</taxon>
    </lineage>
</organism>
<dbReference type="GO" id="GO:0006897">
    <property type="term" value="P:endocytosis"/>
    <property type="evidence" value="ECO:0007669"/>
    <property type="project" value="TreeGrafter"/>
</dbReference>
<dbReference type="GO" id="GO:0005768">
    <property type="term" value="C:endosome"/>
    <property type="evidence" value="ECO:0007669"/>
    <property type="project" value="TreeGrafter"/>
</dbReference>
<dbReference type="PROSITE" id="PS50942">
    <property type="entry name" value="ENTH"/>
    <property type="match status" value="1"/>
</dbReference>
<keyword evidence="5" id="KW-1185">Reference proteome</keyword>
<dbReference type="Pfam" id="PF01417">
    <property type="entry name" value="ENTH"/>
    <property type="match status" value="1"/>
</dbReference>
<evidence type="ECO:0000313" key="5">
    <source>
        <dbReference type="Proteomes" id="UP001213000"/>
    </source>
</evidence>
<dbReference type="GO" id="GO:0005543">
    <property type="term" value="F:phospholipid binding"/>
    <property type="evidence" value="ECO:0007669"/>
    <property type="project" value="TreeGrafter"/>
</dbReference>